<proteinExistence type="predicted"/>
<protein>
    <submittedName>
        <fullName evidence="1">Uncharacterized protein</fullName>
    </submittedName>
</protein>
<name>X0TUR7_9ZZZZ</name>
<reference evidence="1" key="1">
    <citation type="journal article" date="2014" name="Front. Microbiol.">
        <title>High frequency of phylogenetically diverse reductive dehalogenase-homologous genes in deep subseafloor sedimentary metagenomes.</title>
        <authorList>
            <person name="Kawai M."/>
            <person name="Futagami T."/>
            <person name="Toyoda A."/>
            <person name="Takaki Y."/>
            <person name="Nishi S."/>
            <person name="Hori S."/>
            <person name="Arai W."/>
            <person name="Tsubouchi T."/>
            <person name="Morono Y."/>
            <person name="Uchiyama I."/>
            <person name="Ito T."/>
            <person name="Fujiyama A."/>
            <person name="Inagaki F."/>
            <person name="Takami H."/>
        </authorList>
    </citation>
    <scope>NUCLEOTIDE SEQUENCE</scope>
    <source>
        <strain evidence="1">Expedition CK06-06</strain>
    </source>
</reference>
<gene>
    <name evidence="1" type="ORF">S01H1_25610</name>
</gene>
<dbReference type="EMBL" id="BARS01015480">
    <property type="protein sequence ID" value="GAF90941.1"/>
    <property type="molecule type" value="Genomic_DNA"/>
</dbReference>
<sequence length="285" mass="31159">WSSGGPAAYALSLQKEKTVTGSFVAMSVFNPKQLPPLSNARGHSYFLYHSPDDKTCPFWRAKQAKDQLARQGARVKLTTYAGGHGWRGDVYGDIRAGIKWLEGAVDAPAAPMTEEPLASTAILLSDGFETGRVAPDGWDRGARVPGVRYLWDKREAFEGKASLCLRKTAKKFLPIAAWNRTLPLPHTGASSALRVSVQVKAVKVSRAVVDLLFLDASGEWIKHEWAVYVGARGSDPPADHGWREYVGTVDVPDGTEAIRVALQIYGPGNVWFDALKINYVEPQTP</sequence>
<comment type="caution">
    <text evidence="1">The sequence shown here is derived from an EMBL/GenBank/DDBJ whole genome shotgun (WGS) entry which is preliminary data.</text>
</comment>
<dbReference type="InterPro" id="IPR029058">
    <property type="entry name" value="AB_hydrolase_fold"/>
</dbReference>
<dbReference type="AlphaFoldDB" id="X0TUR7"/>
<accession>X0TUR7</accession>
<feature type="non-terminal residue" evidence="1">
    <location>
        <position position="285"/>
    </location>
</feature>
<evidence type="ECO:0000313" key="1">
    <source>
        <dbReference type="EMBL" id="GAF90941.1"/>
    </source>
</evidence>
<dbReference type="Gene3D" id="3.40.50.1820">
    <property type="entry name" value="alpha/beta hydrolase"/>
    <property type="match status" value="1"/>
</dbReference>
<feature type="non-terminal residue" evidence="1">
    <location>
        <position position="1"/>
    </location>
</feature>
<dbReference type="Gene3D" id="2.60.120.260">
    <property type="entry name" value="Galactose-binding domain-like"/>
    <property type="match status" value="1"/>
</dbReference>
<organism evidence="1">
    <name type="scientific">marine sediment metagenome</name>
    <dbReference type="NCBI Taxonomy" id="412755"/>
    <lineage>
        <taxon>unclassified sequences</taxon>
        <taxon>metagenomes</taxon>
        <taxon>ecological metagenomes</taxon>
    </lineage>
</organism>
<dbReference type="SUPFAM" id="SSF53474">
    <property type="entry name" value="alpha/beta-Hydrolases"/>
    <property type="match status" value="1"/>
</dbReference>